<keyword evidence="2" id="KW-1185">Reference proteome</keyword>
<evidence type="ECO:0000313" key="1">
    <source>
        <dbReference type="EMBL" id="GHE68913.1"/>
    </source>
</evidence>
<comment type="caution">
    <text evidence="1">The sequence shown here is derived from an EMBL/GenBank/DDBJ whole genome shotgun (WGS) entry which is preliminary data.</text>
</comment>
<dbReference type="EMBL" id="BNAT01000072">
    <property type="protein sequence ID" value="GHE68913.1"/>
    <property type="molecule type" value="Genomic_DNA"/>
</dbReference>
<accession>A0A919DPD3</accession>
<proteinExistence type="predicted"/>
<protein>
    <submittedName>
        <fullName evidence="1">Uncharacterized protein</fullName>
    </submittedName>
</protein>
<name>A0A919DPD3_9ACTN</name>
<sequence>MVALVADYLRLYYEEIEQTVQRVAENVAAAHLTFTPEGLGLIVSLCRTARPATTTPRR</sequence>
<dbReference type="RefSeq" id="WP_373313628.1">
    <property type="nucleotide sequence ID" value="NZ_BNAT01000072.1"/>
</dbReference>
<evidence type="ECO:0000313" key="2">
    <source>
        <dbReference type="Proteomes" id="UP000603227"/>
    </source>
</evidence>
<gene>
    <name evidence="1" type="ORF">GCM10017771_92630</name>
</gene>
<reference evidence="1" key="2">
    <citation type="submission" date="2020-09" db="EMBL/GenBank/DDBJ databases">
        <authorList>
            <person name="Sun Q."/>
            <person name="Zhou Y."/>
        </authorList>
    </citation>
    <scope>NUCLEOTIDE SEQUENCE</scope>
    <source>
        <strain evidence="1">CGMCC 4.7403</strain>
    </source>
</reference>
<dbReference type="Proteomes" id="UP000603227">
    <property type="component" value="Unassembled WGS sequence"/>
</dbReference>
<dbReference type="AlphaFoldDB" id="A0A919DPD3"/>
<organism evidence="1 2">
    <name type="scientific">Streptomyces capitiformicae</name>
    <dbReference type="NCBI Taxonomy" id="2014920"/>
    <lineage>
        <taxon>Bacteria</taxon>
        <taxon>Bacillati</taxon>
        <taxon>Actinomycetota</taxon>
        <taxon>Actinomycetes</taxon>
        <taxon>Kitasatosporales</taxon>
        <taxon>Streptomycetaceae</taxon>
        <taxon>Streptomyces</taxon>
    </lineage>
</organism>
<reference evidence="1" key="1">
    <citation type="journal article" date="2014" name="Int. J. Syst. Evol. Microbiol.">
        <title>Complete genome sequence of Corynebacterium casei LMG S-19264T (=DSM 44701T), isolated from a smear-ripened cheese.</title>
        <authorList>
            <consortium name="US DOE Joint Genome Institute (JGI-PGF)"/>
            <person name="Walter F."/>
            <person name="Albersmeier A."/>
            <person name="Kalinowski J."/>
            <person name="Ruckert C."/>
        </authorList>
    </citation>
    <scope>NUCLEOTIDE SEQUENCE</scope>
    <source>
        <strain evidence="1">CGMCC 4.7403</strain>
    </source>
</reference>